<accession>A0ABP5VGW9</accession>
<evidence type="ECO:0000313" key="3">
    <source>
        <dbReference type="Proteomes" id="UP001500058"/>
    </source>
</evidence>
<sequence>MLSHLGESGLDQSAASSGLRGATLRRGLSVGAPTLRTMSQAEVRELQTALHTASDIAFALDGEPSAEQTAALVDALRRALDAARALGDDLGGTGCREHPRGAVDPLYGDKEDPLPPGWGKCLLCNDRRRRAGAQRYAVR</sequence>
<organism evidence="2 3">
    <name type="scientific">Streptomyces glaucosporus</name>
    <dbReference type="NCBI Taxonomy" id="284044"/>
    <lineage>
        <taxon>Bacteria</taxon>
        <taxon>Bacillati</taxon>
        <taxon>Actinomycetota</taxon>
        <taxon>Actinomycetes</taxon>
        <taxon>Kitasatosporales</taxon>
        <taxon>Streptomycetaceae</taxon>
        <taxon>Streptomyces</taxon>
    </lineage>
</organism>
<evidence type="ECO:0000313" key="2">
    <source>
        <dbReference type="EMBL" id="GAA2399912.1"/>
    </source>
</evidence>
<reference evidence="3" key="1">
    <citation type="journal article" date="2019" name="Int. J. Syst. Evol. Microbiol.">
        <title>The Global Catalogue of Microorganisms (GCM) 10K type strain sequencing project: providing services to taxonomists for standard genome sequencing and annotation.</title>
        <authorList>
            <consortium name="The Broad Institute Genomics Platform"/>
            <consortium name="The Broad Institute Genome Sequencing Center for Infectious Disease"/>
            <person name="Wu L."/>
            <person name="Ma J."/>
        </authorList>
    </citation>
    <scope>NUCLEOTIDE SEQUENCE [LARGE SCALE GENOMIC DNA]</scope>
    <source>
        <strain evidence="3">JCM 6921</strain>
    </source>
</reference>
<dbReference type="EMBL" id="BAAATJ010000011">
    <property type="protein sequence ID" value="GAA2399912.1"/>
    <property type="molecule type" value="Genomic_DNA"/>
</dbReference>
<feature type="compositionally biased region" description="Basic and acidic residues" evidence="1">
    <location>
        <begin position="95"/>
        <end position="109"/>
    </location>
</feature>
<feature type="region of interest" description="Disordered" evidence="1">
    <location>
        <begin position="88"/>
        <end position="109"/>
    </location>
</feature>
<keyword evidence="3" id="KW-1185">Reference proteome</keyword>
<gene>
    <name evidence="2" type="ORF">GCM10010420_28150</name>
</gene>
<protein>
    <submittedName>
        <fullName evidence="2">Uncharacterized protein</fullName>
    </submittedName>
</protein>
<proteinExistence type="predicted"/>
<evidence type="ECO:0000256" key="1">
    <source>
        <dbReference type="SAM" id="MobiDB-lite"/>
    </source>
</evidence>
<name>A0ABP5VGW9_9ACTN</name>
<dbReference type="Proteomes" id="UP001500058">
    <property type="component" value="Unassembled WGS sequence"/>
</dbReference>
<comment type="caution">
    <text evidence="2">The sequence shown here is derived from an EMBL/GenBank/DDBJ whole genome shotgun (WGS) entry which is preliminary data.</text>
</comment>